<evidence type="ECO:0000313" key="2">
    <source>
        <dbReference type="EMBL" id="CAI9171179.1"/>
    </source>
</evidence>
<dbReference type="Proteomes" id="UP001176941">
    <property type="component" value="Chromosome 30"/>
</dbReference>
<evidence type="ECO:0000256" key="1">
    <source>
        <dbReference type="SAM" id="MobiDB-lite"/>
    </source>
</evidence>
<evidence type="ECO:0000313" key="3">
    <source>
        <dbReference type="Proteomes" id="UP001176941"/>
    </source>
</evidence>
<proteinExistence type="predicted"/>
<protein>
    <submittedName>
        <fullName evidence="2">Uncharacterized protein</fullName>
    </submittedName>
</protein>
<dbReference type="EMBL" id="OX459966">
    <property type="protein sequence ID" value="CAI9171179.1"/>
    <property type="molecule type" value="Genomic_DNA"/>
</dbReference>
<feature type="region of interest" description="Disordered" evidence="1">
    <location>
        <begin position="173"/>
        <end position="240"/>
    </location>
</feature>
<accession>A0ABN8ZH49</accession>
<name>A0ABN8ZH49_RANTA</name>
<gene>
    <name evidence="2" type="ORF">MRATA1EN1_LOCUS20141</name>
</gene>
<organism evidence="2 3">
    <name type="scientific">Rangifer tarandus platyrhynchus</name>
    <name type="common">Svalbard reindeer</name>
    <dbReference type="NCBI Taxonomy" id="3082113"/>
    <lineage>
        <taxon>Eukaryota</taxon>
        <taxon>Metazoa</taxon>
        <taxon>Chordata</taxon>
        <taxon>Craniata</taxon>
        <taxon>Vertebrata</taxon>
        <taxon>Euteleostomi</taxon>
        <taxon>Mammalia</taxon>
        <taxon>Eutheria</taxon>
        <taxon>Laurasiatheria</taxon>
        <taxon>Artiodactyla</taxon>
        <taxon>Ruminantia</taxon>
        <taxon>Pecora</taxon>
        <taxon>Cervidae</taxon>
        <taxon>Odocoileinae</taxon>
        <taxon>Rangifer</taxon>
    </lineage>
</organism>
<reference evidence="2" key="1">
    <citation type="submission" date="2023-04" db="EMBL/GenBank/DDBJ databases">
        <authorList>
            <consortium name="ELIXIR-Norway"/>
        </authorList>
    </citation>
    <scope>NUCLEOTIDE SEQUENCE [LARGE SCALE GENOMIC DNA]</scope>
</reference>
<keyword evidence="3" id="KW-1185">Reference proteome</keyword>
<feature type="compositionally biased region" description="Low complexity" evidence="1">
    <location>
        <begin position="189"/>
        <end position="199"/>
    </location>
</feature>
<sequence>MEGSAGTSRKVSFGASHVTLDGSDYLGELKDITWGDWEPVCLAEAKGPWEEGRGGPEQGLRTAFLASFQLRPRSRPGTTLRASLDSSFRAEDANWPRGSVWGWSPGTARGPACAVGGGGGCGPGLGRWGWGAACRVWAGERGRGPASPASDPFIYLNNTEPALRGARPGAVPEWDWTPRLCSSPPTSPEAPSAGPPSEEMTGCAGASPAGRERGDDQSNLVQQKIINKEQRLGTSADGVN</sequence>